<proteinExistence type="predicted"/>
<keyword evidence="3" id="KW-1185">Reference proteome</keyword>
<gene>
    <name evidence="2" type="ORF">ET418_15625</name>
</gene>
<dbReference type="OrthoDB" id="8910571at2"/>
<evidence type="ECO:0000256" key="1">
    <source>
        <dbReference type="SAM" id="MobiDB-lite"/>
    </source>
</evidence>
<evidence type="ECO:0000313" key="3">
    <source>
        <dbReference type="Proteomes" id="UP000324298"/>
    </source>
</evidence>
<name>A0A5A9X8J1_9BACT</name>
<accession>A0A5A9X8J1</accession>
<sequence>MRDYGKLHTSFWTSIDIKGLSDDGKLLAVYLLTCPHTNLIGCFRLPDGYVSEDLDWPSERVTKGFTELSAKGFVKRCPTTKWVLISKFIKWNEIENPNQAKSAAKLFTQIPDSTPLKRLAAVALSTFTNKVDRSVLEPFLNPCETLSEPFLNQEQEQEQEQETFASPPSASPPAAPRSRSHAVKEGSADHKRFTRWWCWSFEKLYGDAYHYSGKDAAHIKSLLAIYPISRLVAYAAYLLVVDDAWFVEHGVSLGNLVSGVNRIVSRKIDWIQITEQARDRGIVPPDGVKFEDWKFWENVSDQP</sequence>
<organism evidence="2 3">
    <name type="scientific">Oryzomonas rubra</name>
    <dbReference type="NCBI Taxonomy" id="2509454"/>
    <lineage>
        <taxon>Bacteria</taxon>
        <taxon>Pseudomonadati</taxon>
        <taxon>Thermodesulfobacteriota</taxon>
        <taxon>Desulfuromonadia</taxon>
        <taxon>Geobacterales</taxon>
        <taxon>Geobacteraceae</taxon>
        <taxon>Oryzomonas</taxon>
    </lineage>
</organism>
<feature type="region of interest" description="Disordered" evidence="1">
    <location>
        <begin position="152"/>
        <end position="186"/>
    </location>
</feature>
<dbReference type="Proteomes" id="UP000324298">
    <property type="component" value="Unassembled WGS sequence"/>
</dbReference>
<dbReference type="RefSeq" id="WP_149309173.1">
    <property type="nucleotide sequence ID" value="NZ_SRSD01000010.1"/>
</dbReference>
<evidence type="ECO:0000313" key="2">
    <source>
        <dbReference type="EMBL" id="KAA0888808.1"/>
    </source>
</evidence>
<comment type="caution">
    <text evidence="2">The sequence shown here is derived from an EMBL/GenBank/DDBJ whole genome shotgun (WGS) entry which is preliminary data.</text>
</comment>
<protein>
    <submittedName>
        <fullName evidence="2">Uncharacterized protein</fullName>
    </submittedName>
</protein>
<dbReference type="EMBL" id="SRSD01000010">
    <property type="protein sequence ID" value="KAA0888808.1"/>
    <property type="molecule type" value="Genomic_DNA"/>
</dbReference>
<reference evidence="2 3" key="1">
    <citation type="submission" date="2019-04" db="EMBL/GenBank/DDBJ databases">
        <title>Geobacter ruber sp. nov., ferric-reducing bacteria isolated from paddy soil.</title>
        <authorList>
            <person name="Xu Z."/>
            <person name="Masuda Y."/>
            <person name="Itoh H."/>
            <person name="Senoo K."/>
        </authorList>
    </citation>
    <scope>NUCLEOTIDE SEQUENCE [LARGE SCALE GENOMIC DNA]</scope>
    <source>
        <strain evidence="2 3">Red88</strain>
    </source>
</reference>
<dbReference type="AlphaFoldDB" id="A0A5A9X8J1"/>